<dbReference type="EMBL" id="PYMJ01000019">
    <property type="protein sequence ID" value="PSU46778.1"/>
    <property type="molecule type" value="Genomic_DNA"/>
</dbReference>
<dbReference type="SUPFAM" id="SSF56112">
    <property type="entry name" value="Protein kinase-like (PK-like)"/>
    <property type="match status" value="1"/>
</dbReference>
<proteinExistence type="predicted"/>
<organism evidence="1 2">
    <name type="scientific">Photobacterium frigidiphilum</name>
    <dbReference type="NCBI Taxonomy" id="264736"/>
    <lineage>
        <taxon>Bacteria</taxon>
        <taxon>Pseudomonadati</taxon>
        <taxon>Pseudomonadota</taxon>
        <taxon>Gammaproteobacteria</taxon>
        <taxon>Vibrionales</taxon>
        <taxon>Vibrionaceae</taxon>
        <taxon>Photobacterium</taxon>
    </lineage>
</organism>
<keyword evidence="2" id="KW-1185">Reference proteome</keyword>
<evidence type="ECO:0008006" key="3">
    <source>
        <dbReference type="Google" id="ProtNLM"/>
    </source>
</evidence>
<sequence length="459" mass="52255">MLSERFNKAELGGYTPNYASINLLEGNDPEIKDDIFAFSCISYELCSSKHPFNRKPADVAQKEKIQPIKPKHLNSSKWRIIQQGLSLSAKERIGDAALISSQLHRQYKSTAIMITAILSLNSVVGYVLYQQKEAILELATDNRNLHQHIEERAKLANLSAREIIKQLPELSINAPIIASGLLKSKQRDVIALYEHNIDLIFNTRENYYPNYYAIEAELAEVSQLYPDSHAINVLSTDISTSWQSTIDILSNQLNTALEKAHYQISADSNIYELLTNLKNLRHDIQFKPTSLAEKTYATQYKKAANQQDTETLATLIQVGETFFSTTDEHIAQLQHTKILHKATLQLDQFKAAREGDKPAPFPYESAELLYANKFDKFNHQLKRVNSESKLDKLLKQVDEIAKELPADFSSLITLRLASANQYLDFSEKWQKKRKQSAARNAMKKATHQFNLVEKARSRS</sequence>
<accession>A0A2T3JD53</accession>
<evidence type="ECO:0000313" key="1">
    <source>
        <dbReference type="EMBL" id="PSU46778.1"/>
    </source>
</evidence>
<dbReference type="RefSeq" id="WP_107243902.1">
    <property type="nucleotide sequence ID" value="NZ_PYMJ01000019.1"/>
</dbReference>
<name>A0A2T3JD53_9GAMM</name>
<gene>
    <name evidence="1" type="ORF">C9J12_17570</name>
</gene>
<evidence type="ECO:0000313" key="2">
    <source>
        <dbReference type="Proteomes" id="UP000240987"/>
    </source>
</evidence>
<dbReference type="AlphaFoldDB" id="A0A2T3JD53"/>
<reference evidence="1 2" key="1">
    <citation type="submission" date="2018-01" db="EMBL/GenBank/DDBJ databases">
        <title>Whole genome sequencing of Histamine producing bacteria.</title>
        <authorList>
            <person name="Butler K."/>
        </authorList>
    </citation>
    <scope>NUCLEOTIDE SEQUENCE [LARGE SCALE GENOMIC DNA]</scope>
    <source>
        <strain evidence="1 2">JCM 12947</strain>
    </source>
</reference>
<protein>
    <recommendedName>
        <fullName evidence="3">Protein kinase domain-containing protein</fullName>
    </recommendedName>
</protein>
<dbReference type="Proteomes" id="UP000240987">
    <property type="component" value="Unassembled WGS sequence"/>
</dbReference>
<dbReference type="OrthoDB" id="9801841at2"/>
<dbReference type="InterPro" id="IPR011009">
    <property type="entry name" value="Kinase-like_dom_sf"/>
</dbReference>
<dbReference type="Gene3D" id="1.10.510.10">
    <property type="entry name" value="Transferase(Phosphotransferase) domain 1"/>
    <property type="match status" value="1"/>
</dbReference>
<comment type="caution">
    <text evidence="1">The sequence shown here is derived from an EMBL/GenBank/DDBJ whole genome shotgun (WGS) entry which is preliminary data.</text>
</comment>